<reference evidence="3" key="1">
    <citation type="journal article" date="2019" name="Int. J. Syst. Evol. Microbiol.">
        <title>The Global Catalogue of Microorganisms (GCM) 10K type strain sequencing project: providing services to taxonomists for standard genome sequencing and annotation.</title>
        <authorList>
            <consortium name="The Broad Institute Genomics Platform"/>
            <consortium name="The Broad Institute Genome Sequencing Center for Infectious Disease"/>
            <person name="Wu L."/>
            <person name="Ma J."/>
        </authorList>
    </citation>
    <scope>NUCLEOTIDE SEQUENCE [LARGE SCALE GENOMIC DNA]</scope>
    <source>
        <strain evidence="3">CGMCC 1.12849</strain>
    </source>
</reference>
<keyword evidence="3" id="KW-1185">Reference proteome</keyword>
<gene>
    <name evidence="2" type="ORF">ACFO7V_14505</name>
</gene>
<protein>
    <submittedName>
        <fullName evidence="2">Uncharacterized protein</fullName>
    </submittedName>
</protein>
<keyword evidence="1" id="KW-0812">Transmembrane</keyword>
<comment type="caution">
    <text evidence="2">The sequence shown here is derived from an EMBL/GenBank/DDBJ whole genome shotgun (WGS) entry which is preliminary data.</text>
</comment>
<evidence type="ECO:0000256" key="1">
    <source>
        <dbReference type="SAM" id="Phobius"/>
    </source>
</evidence>
<dbReference type="Proteomes" id="UP001595884">
    <property type="component" value="Unassembled WGS sequence"/>
</dbReference>
<dbReference type="EMBL" id="JBHSHE010000065">
    <property type="protein sequence ID" value="MFC4717339.1"/>
    <property type="molecule type" value="Genomic_DNA"/>
</dbReference>
<evidence type="ECO:0000313" key="3">
    <source>
        <dbReference type="Proteomes" id="UP001595884"/>
    </source>
</evidence>
<keyword evidence="1" id="KW-1133">Transmembrane helix</keyword>
<feature type="transmembrane region" description="Helical" evidence="1">
    <location>
        <begin position="12"/>
        <end position="34"/>
    </location>
</feature>
<dbReference type="RefSeq" id="WP_096256080.1">
    <property type="nucleotide sequence ID" value="NZ_BAAAVQ010000045.1"/>
</dbReference>
<proteinExistence type="predicted"/>
<sequence length="72" mass="7560">MSSSSITLSVISRTAIVLAILSALSLVAVLVLYFQENSIPPLVMAFGIFGLPIAFILAGVVVVANILKRRSS</sequence>
<name>A0ABV9MQN8_9MICC</name>
<evidence type="ECO:0000313" key="2">
    <source>
        <dbReference type="EMBL" id="MFC4717339.1"/>
    </source>
</evidence>
<feature type="transmembrane region" description="Helical" evidence="1">
    <location>
        <begin position="46"/>
        <end position="67"/>
    </location>
</feature>
<keyword evidence="1" id="KW-0472">Membrane</keyword>
<organism evidence="2 3">
    <name type="scientific">Glutamicibacter bergerei</name>
    <dbReference type="NCBI Taxonomy" id="256702"/>
    <lineage>
        <taxon>Bacteria</taxon>
        <taxon>Bacillati</taxon>
        <taxon>Actinomycetota</taxon>
        <taxon>Actinomycetes</taxon>
        <taxon>Micrococcales</taxon>
        <taxon>Micrococcaceae</taxon>
        <taxon>Glutamicibacter</taxon>
    </lineage>
</organism>
<dbReference type="GeneID" id="303303337"/>
<accession>A0ABV9MQN8</accession>